<sequence>MSFLGGDIHGFVMSWMQGAQATRTRQRVAFAATIEGAEAFATSWFGSDFDAVFVPNVEGRTTDGAPLVGFDGELAEDGEVRLDDDLIIQFQNYAVAEFLSFPGPTVLVPQTSHDRDAFAAHLAAARSTGVFPAVLTDPQVVVGDRQAWVGGPVPAEPEFVFVGEDGTVSSSPWGAVYGRITDGQFAADTGVQDGPVDEAALHFLQTLEALRYAAARGLSSLSASGYGSFLDSDSSPESVRTQTTSGAVLLFDAEHHLLHISDQHRTYSLTRDLASLVELQLRFGDQALEHADESTTLRRLPEDERASALKQVRKFIGSRLSAGEAERVSA</sequence>
<proteinExistence type="predicted"/>
<name>A0A147DTS7_9MICO</name>
<protein>
    <submittedName>
        <fullName evidence="1">Uncharacterized protein</fullName>
    </submittedName>
</protein>
<comment type="caution">
    <text evidence="1">The sequence shown here is derived from an EMBL/GenBank/DDBJ whole genome shotgun (WGS) entry which is preliminary data.</text>
</comment>
<evidence type="ECO:0000313" key="1">
    <source>
        <dbReference type="EMBL" id="KTR53549.1"/>
    </source>
</evidence>
<dbReference type="PATRIC" id="fig|465820.4.peg.411"/>
<evidence type="ECO:0000313" key="2">
    <source>
        <dbReference type="Proteomes" id="UP000072763"/>
    </source>
</evidence>
<reference evidence="1 2" key="1">
    <citation type="journal article" date="2016" name="Front. Microbiol.">
        <title>Genomic Resource of Rice Seed Associated Bacteria.</title>
        <authorList>
            <person name="Midha S."/>
            <person name="Bansal K."/>
            <person name="Sharma S."/>
            <person name="Kumar N."/>
            <person name="Patil P.P."/>
            <person name="Chaudhry V."/>
            <person name="Patil P.B."/>
        </authorList>
    </citation>
    <scope>NUCLEOTIDE SEQUENCE [LARGE SCALE GENOMIC DNA]</scope>
    <source>
        <strain evidence="1 2">NS359</strain>
    </source>
</reference>
<accession>A0A147DTS7</accession>
<dbReference type="Proteomes" id="UP000072763">
    <property type="component" value="Unassembled WGS sequence"/>
</dbReference>
<dbReference type="EMBL" id="LDRC01000012">
    <property type="protein sequence ID" value="KTR53549.1"/>
    <property type="molecule type" value="Genomic_DNA"/>
</dbReference>
<dbReference type="RefSeq" id="WP_058748900.1">
    <property type="nucleotide sequence ID" value="NZ_LDRC01000012.1"/>
</dbReference>
<dbReference type="OrthoDB" id="5065671at2"/>
<dbReference type="AlphaFoldDB" id="A0A147DTS7"/>
<organism evidence="1 2">
    <name type="scientific">Curtobacterium oceanosedimentum</name>
    <dbReference type="NCBI Taxonomy" id="465820"/>
    <lineage>
        <taxon>Bacteria</taxon>
        <taxon>Bacillati</taxon>
        <taxon>Actinomycetota</taxon>
        <taxon>Actinomycetes</taxon>
        <taxon>Micrococcales</taxon>
        <taxon>Microbacteriaceae</taxon>
        <taxon>Curtobacterium</taxon>
    </lineage>
</organism>
<gene>
    <name evidence="1" type="ORF">NS359_02830</name>
</gene>